<evidence type="ECO:0000313" key="3">
    <source>
        <dbReference type="Proteomes" id="UP001610335"/>
    </source>
</evidence>
<feature type="transmembrane region" description="Helical" evidence="1">
    <location>
        <begin position="21"/>
        <end position="41"/>
    </location>
</feature>
<protein>
    <submittedName>
        <fullName evidence="2">Uncharacterized protein</fullName>
    </submittedName>
</protein>
<evidence type="ECO:0000313" key="2">
    <source>
        <dbReference type="EMBL" id="KAL2817520.1"/>
    </source>
</evidence>
<keyword evidence="3" id="KW-1185">Reference proteome</keyword>
<evidence type="ECO:0000256" key="1">
    <source>
        <dbReference type="SAM" id="Phobius"/>
    </source>
</evidence>
<organism evidence="2 3">
    <name type="scientific">Aspergillus cavernicola</name>
    <dbReference type="NCBI Taxonomy" id="176166"/>
    <lineage>
        <taxon>Eukaryota</taxon>
        <taxon>Fungi</taxon>
        <taxon>Dikarya</taxon>
        <taxon>Ascomycota</taxon>
        <taxon>Pezizomycotina</taxon>
        <taxon>Eurotiomycetes</taxon>
        <taxon>Eurotiomycetidae</taxon>
        <taxon>Eurotiales</taxon>
        <taxon>Aspergillaceae</taxon>
        <taxon>Aspergillus</taxon>
        <taxon>Aspergillus subgen. Nidulantes</taxon>
    </lineage>
</organism>
<comment type="caution">
    <text evidence="2">The sequence shown here is derived from an EMBL/GenBank/DDBJ whole genome shotgun (WGS) entry which is preliminary data.</text>
</comment>
<proteinExistence type="predicted"/>
<keyword evidence="1" id="KW-0472">Membrane</keyword>
<reference evidence="2 3" key="1">
    <citation type="submission" date="2024-07" db="EMBL/GenBank/DDBJ databases">
        <title>Section-level genome sequencing and comparative genomics of Aspergillus sections Usti and Cavernicolus.</title>
        <authorList>
            <consortium name="Lawrence Berkeley National Laboratory"/>
            <person name="Nybo J.L."/>
            <person name="Vesth T.C."/>
            <person name="Theobald S."/>
            <person name="Frisvad J.C."/>
            <person name="Larsen T.O."/>
            <person name="Kjaerboelling I."/>
            <person name="Rothschild-Mancinelli K."/>
            <person name="Lyhne E.K."/>
            <person name="Kogle M.E."/>
            <person name="Barry K."/>
            <person name="Clum A."/>
            <person name="Na H."/>
            <person name="Ledsgaard L."/>
            <person name="Lin J."/>
            <person name="Lipzen A."/>
            <person name="Kuo A."/>
            <person name="Riley R."/>
            <person name="Mondo S."/>
            <person name="LaButti K."/>
            <person name="Haridas S."/>
            <person name="Pangalinan J."/>
            <person name="Salamov A.A."/>
            <person name="Simmons B.A."/>
            <person name="Magnuson J.K."/>
            <person name="Chen J."/>
            <person name="Drula E."/>
            <person name="Henrissat B."/>
            <person name="Wiebenga A."/>
            <person name="Lubbers R.J."/>
            <person name="Gomes A.C."/>
            <person name="Makela M.R."/>
            <person name="Stajich J."/>
            <person name="Grigoriev I.V."/>
            <person name="Mortensen U.H."/>
            <person name="De vries R.P."/>
            <person name="Baker S.E."/>
            <person name="Andersen M.R."/>
        </authorList>
    </citation>
    <scope>NUCLEOTIDE SEQUENCE [LARGE SCALE GENOMIC DNA]</scope>
    <source>
        <strain evidence="2 3">CBS 600.67</strain>
    </source>
</reference>
<name>A0ABR4HPW3_9EURO</name>
<accession>A0ABR4HPW3</accession>
<gene>
    <name evidence="2" type="ORF">BDW59DRAFT_152577</name>
</gene>
<dbReference type="EMBL" id="JBFXLS010000091">
    <property type="protein sequence ID" value="KAL2817520.1"/>
    <property type="molecule type" value="Genomic_DNA"/>
</dbReference>
<keyword evidence="1" id="KW-0812">Transmembrane</keyword>
<sequence>MQKRRTIPSYGDLRGTLNGSLCCWLGTLVALAGSGCCAMAMTSVCVMMDNCARRLMSSNHTSYCRVDS</sequence>
<dbReference type="Proteomes" id="UP001610335">
    <property type="component" value="Unassembled WGS sequence"/>
</dbReference>
<keyword evidence="1" id="KW-1133">Transmembrane helix</keyword>